<evidence type="ECO:0000259" key="9">
    <source>
        <dbReference type="Pfam" id="PF03895"/>
    </source>
</evidence>
<evidence type="ECO:0000256" key="2">
    <source>
        <dbReference type="ARBA" id="ARBA00004442"/>
    </source>
</evidence>
<keyword evidence="4" id="KW-0812">Transmembrane</keyword>
<keyword evidence="5 8" id="KW-0732">Signal</keyword>
<accession>A0A379FT71</accession>
<dbReference type="GO" id="GO:0009986">
    <property type="term" value="C:cell surface"/>
    <property type="evidence" value="ECO:0007669"/>
    <property type="project" value="UniProtKB-SubCell"/>
</dbReference>
<evidence type="ECO:0000313" key="11">
    <source>
        <dbReference type="Proteomes" id="UP000254208"/>
    </source>
</evidence>
<evidence type="ECO:0000256" key="6">
    <source>
        <dbReference type="ARBA" id="ARBA00023136"/>
    </source>
</evidence>
<dbReference type="InterPro" id="IPR005594">
    <property type="entry name" value="YadA_C"/>
</dbReference>
<dbReference type="GeneID" id="93673657"/>
<evidence type="ECO:0000256" key="4">
    <source>
        <dbReference type="ARBA" id="ARBA00022692"/>
    </source>
</evidence>
<keyword evidence="3" id="KW-1134">Transmembrane beta strand</keyword>
<name>A0A379FT71_PRORE</name>
<feature type="chain" id="PRO_5016573706" evidence="8">
    <location>
        <begin position="23"/>
        <end position="304"/>
    </location>
</feature>
<feature type="signal peptide" evidence="8">
    <location>
        <begin position="1"/>
        <end position="22"/>
    </location>
</feature>
<dbReference type="Gene3D" id="3.30.1300.30">
    <property type="entry name" value="GSPII I/J protein-like"/>
    <property type="match status" value="1"/>
</dbReference>
<evidence type="ECO:0000256" key="1">
    <source>
        <dbReference type="ARBA" id="ARBA00004241"/>
    </source>
</evidence>
<evidence type="ECO:0000256" key="7">
    <source>
        <dbReference type="ARBA" id="ARBA00023237"/>
    </source>
</evidence>
<dbReference type="EMBL" id="UGTZ01000001">
    <property type="protein sequence ID" value="SUC31881.1"/>
    <property type="molecule type" value="Genomic_DNA"/>
</dbReference>
<dbReference type="Proteomes" id="UP000254208">
    <property type="component" value="Unassembled WGS sequence"/>
</dbReference>
<evidence type="ECO:0000313" key="10">
    <source>
        <dbReference type="EMBL" id="SUC31881.1"/>
    </source>
</evidence>
<protein>
    <submittedName>
        <fullName evidence="10">Adhesin yadA</fullName>
    </submittedName>
</protein>
<sequence length="304" mass="33234">MEKKILARHFAALLLSSLSYHAVANTSFSSPPPSLSSVNAQGINTNVNKISEINKKIKHINTTINQMDSSFKNDIGTLTQNNSKLELETIDIRNNLKALNDEIVSFEQIYSQDIFQEIKNNNDLINSKITSIQQGREKEHHALDSKLKDVELHLQGALTGVNAADQITNQLNTNMQNLDKKVIGNTSSIKALKIDSSKTQKANELKFTSLENKVDHGLHQLDRKIDKRTQEANSGIASVAAMSNIPYATNTRFSAGIGAGNYKNGSAIAAGAQYQLKENINLRSSVSWNNSDAAVIGAGVAFGW</sequence>
<keyword evidence="7" id="KW-0998">Cell outer membrane</keyword>
<organism evidence="10 11">
    <name type="scientific">Providencia rettgeri</name>
    <dbReference type="NCBI Taxonomy" id="587"/>
    <lineage>
        <taxon>Bacteria</taxon>
        <taxon>Pseudomonadati</taxon>
        <taxon>Pseudomonadota</taxon>
        <taxon>Gammaproteobacteria</taxon>
        <taxon>Enterobacterales</taxon>
        <taxon>Morganellaceae</taxon>
        <taxon>Providencia</taxon>
    </lineage>
</organism>
<dbReference type="InterPro" id="IPR045584">
    <property type="entry name" value="Pilin-like"/>
</dbReference>
<gene>
    <name evidence="10" type="primary">yadA</name>
    <name evidence="10" type="ORF">NCTC11801_02848</name>
</gene>
<dbReference type="GO" id="GO:0009279">
    <property type="term" value="C:cell outer membrane"/>
    <property type="evidence" value="ECO:0007669"/>
    <property type="project" value="UniProtKB-SubCell"/>
</dbReference>
<evidence type="ECO:0000256" key="3">
    <source>
        <dbReference type="ARBA" id="ARBA00022452"/>
    </source>
</evidence>
<dbReference type="Pfam" id="PF03895">
    <property type="entry name" value="YadA_anchor"/>
    <property type="match status" value="1"/>
</dbReference>
<dbReference type="AlphaFoldDB" id="A0A379FT71"/>
<comment type="subcellular location">
    <subcellularLocation>
        <location evidence="2">Cell outer membrane</location>
    </subcellularLocation>
    <subcellularLocation>
        <location evidence="1">Cell surface</location>
    </subcellularLocation>
</comment>
<reference evidence="10 11" key="1">
    <citation type="submission" date="2018-06" db="EMBL/GenBank/DDBJ databases">
        <authorList>
            <consortium name="Pathogen Informatics"/>
            <person name="Doyle S."/>
        </authorList>
    </citation>
    <scope>NUCLEOTIDE SEQUENCE [LARGE SCALE GENOMIC DNA]</scope>
    <source>
        <strain evidence="10 11">NCTC11801</strain>
    </source>
</reference>
<dbReference type="SUPFAM" id="SSF54523">
    <property type="entry name" value="Pili subunits"/>
    <property type="match status" value="1"/>
</dbReference>
<keyword evidence="6" id="KW-0472">Membrane</keyword>
<evidence type="ECO:0000256" key="8">
    <source>
        <dbReference type="SAM" id="SignalP"/>
    </source>
</evidence>
<evidence type="ECO:0000256" key="5">
    <source>
        <dbReference type="ARBA" id="ARBA00022729"/>
    </source>
</evidence>
<dbReference type="RefSeq" id="WP_232800767.1">
    <property type="nucleotide sequence ID" value="NZ_ABEXOC020000036.1"/>
</dbReference>
<proteinExistence type="predicted"/>
<feature type="domain" description="Trimeric autotransporter adhesin YadA-like C-terminal membrane anchor" evidence="9">
    <location>
        <begin position="250"/>
        <end position="304"/>
    </location>
</feature>